<dbReference type="AlphaFoldDB" id="A0A4P9WNC4"/>
<name>A0A4P9WNC4_9FUNG</name>
<evidence type="ECO:0000313" key="2">
    <source>
        <dbReference type="EMBL" id="RKO93573.1"/>
    </source>
</evidence>
<feature type="compositionally biased region" description="Low complexity" evidence="1">
    <location>
        <begin position="1"/>
        <end position="32"/>
    </location>
</feature>
<proteinExistence type="predicted"/>
<dbReference type="OrthoDB" id="21595at2759"/>
<dbReference type="EMBL" id="KZ994186">
    <property type="protein sequence ID" value="RKO93573.1"/>
    <property type="molecule type" value="Genomic_DNA"/>
</dbReference>
<accession>A0A4P9WNC4</accession>
<dbReference type="InterPro" id="IPR036872">
    <property type="entry name" value="CH_dom_sf"/>
</dbReference>
<protein>
    <recommendedName>
        <fullName evidence="4">Calponin-homology (CH) domain-containing protein</fullName>
    </recommendedName>
</protein>
<organism evidence="2 3">
    <name type="scientific">Blyttiomyces helicus</name>
    <dbReference type="NCBI Taxonomy" id="388810"/>
    <lineage>
        <taxon>Eukaryota</taxon>
        <taxon>Fungi</taxon>
        <taxon>Fungi incertae sedis</taxon>
        <taxon>Chytridiomycota</taxon>
        <taxon>Chytridiomycota incertae sedis</taxon>
        <taxon>Chytridiomycetes</taxon>
        <taxon>Chytridiomycetes incertae sedis</taxon>
        <taxon>Blyttiomyces</taxon>
    </lineage>
</organism>
<dbReference type="CDD" id="cd00014">
    <property type="entry name" value="CH_SF"/>
    <property type="match status" value="1"/>
</dbReference>
<sequence>MSASTAQAPAASPSNPATPEPTTTTKPATKLPRSGSGLPQTVHVSDVKVDAKHLPLKAAIISWIASILNMPDATKDENATWNDLRYGDVLCKLMNIVSPGAVGHISAERSVPAAVENLTAFSNGG</sequence>
<evidence type="ECO:0000313" key="3">
    <source>
        <dbReference type="Proteomes" id="UP000269721"/>
    </source>
</evidence>
<dbReference type="Proteomes" id="UP000269721">
    <property type="component" value="Unassembled WGS sequence"/>
</dbReference>
<gene>
    <name evidence="2" type="ORF">BDK51DRAFT_40718</name>
</gene>
<evidence type="ECO:0008006" key="4">
    <source>
        <dbReference type="Google" id="ProtNLM"/>
    </source>
</evidence>
<dbReference type="SUPFAM" id="SSF47576">
    <property type="entry name" value="Calponin-homology domain, CH-domain"/>
    <property type="match status" value="1"/>
</dbReference>
<dbReference type="Gene3D" id="1.10.418.10">
    <property type="entry name" value="Calponin-like domain"/>
    <property type="match status" value="1"/>
</dbReference>
<evidence type="ECO:0000256" key="1">
    <source>
        <dbReference type="SAM" id="MobiDB-lite"/>
    </source>
</evidence>
<keyword evidence="3" id="KW-1185">Reference proteome</keyword>
<reference evidence="3" key="1">
    <citation type="journal article" date="2018" name="Nat. Microbiol.">
        <title>Leveraging single-cell genomics to expand the fungal tree of life.</title>
        <authorList>
            <person name="Ahrendt S.R."/>
            <person name="Quandt C.A."/>
            <person name="Ciobanu D."/>
            <person name="Clum A."/>
            <person name="Salamov A."/>
            <person name="Andreopoulos B."/>
            <person name="Cheng J.F."/>
            <person name="Woyke T."/>
            <person name="Pelin A."/>
            <person name="Henrissat B."/>
            <person name="Reynolds N.K."/>
            <person name="Benny G.L."/>
            <person name="Smith M.E."/>
            <person name="James T.Y."/>
            <person name="Grigoriev I.V."/>
        </authorList>
    </citation>
    <scope>NUCLEOTIDE SEQUENCE [LARGE SCALE GENOMIC DNA]</scope>
</reference>
<feature type="region of interest" description="Disordered" evidence="1">
    <location>
        <begin position="1"/>
        <end position="40"/>
    </location>
</feature>